<feature type="compositionally biased region" description="Gly residues" evidence="1">
    <location>
        <begin position="280"/>
        <end position="290"/>
    </location>
</feature>
<dbReference type="Proteomes" id="UP000314294">
    <property type="component" value="Unassembled WGS sequence"/>
</dbReference>
<feature type="region of interest" description="Disordered" evidence="1">
    <location>
        <begin position="277"/>
        <end position="310"/>
    </location>
</feature>
<dbReference type="EMBL" id="SRLO01000684">
    <property type="protein sequence ID" value="TNN48718.1"/>
    <property type="molecule type" value="Genomic_DNA"/>
</dbReference>
<keyword evidence="3" id="KW-1185">Reference proteome</keyword>
<accession>A0A4Z2G590</accession>
<organism evidence="2 3">
    <name type="scientific">Liparis tanakae</name>
    <name type="common">Tanaka's snailfish</name>
    <dbReference type="NCBI Taxonomy" id="230148"/>
    <lineage>
        <taxon>Eukaryota</taxon>
        <taxon>Metazoa</taxon>
        <taxon>Chordata</taxon>
        <taxon>Craniata</taxon>
        <taxon>Vertebrata</taxon>
        <taxon>Euteleostomi</taxon>
        <taxon>Actinopterygii</taxon>
        <taxon>Neopterygii</taxon>
        <taxon>Teleostei</taxon>
        <taxon>Neoteleostei</taxon>
        <taxon>Acanthomorphata</taxon>
        <taxon>Eupercaria</taxon>
        <taxon>Perciformes</taxon>
        <taxon>Cottioidei</taxon>
        <taxon>Cottales</taxon>
        <taxon>Liparidae</taxon>
        <taxon>Liparis</taxon>
    </lineage>
</organism>
<evidence type="ECO:0000313" key="2">
    <source>
        <dbReference type="EMBL" id="TNN48718.1"/>
    </source>
</evidence>
<proteinExistence type="predicted"/>
<evidence type="ECO:0000313" key="3">
    <source>
        <dbReference type="Proteomes" id="UP000314294"/>
    </source>
</evidence>
<protein>
    <submittedName>
        <fullName evidence="2">Uncharacterized protein</fullName>
    </submittedName>
</protein>
<sequence>MGWIIGTHLRFSTAISSHSFQRMTGWRRPDGHDLDGPHLAAHDQAAHPPVGALVLPPRQVAGPRHARLHDVVEGHARLAREGQRELPQDEVAVLHEHGEQHHLHVPALVVGLHLLGGVDARPLHAQRRLHAEAPPQLVEVQQAGARRLAVLPGVAALLEAGGVPRREVDERAPLQALGAVVDGEPVVQREAGEQTAAVQVAAQRRPAGVLDAPARRDGRVDHFVGHEDLSHCGVGVRRQRLRRFGELRRGPHLQGLRVPERFAPRLQVVCRPPVPEAFQGPGGPVRGQGLGVRASGSGPRGQGLGPLSPI</sequence>
<reference evidence="2 3" key="1">
    <citation type="submission" date="2019-03" db="EMBL/GenBank/DDBJ databases">
        <title>First draft genome of Liparis tanakae, snailfish: a comprehensive survey of snailfish specific genes.</title>
        <authorList>
            <person name="Kim W."/>
            <person name="Song I."/>
            <person name="Jeong J.-H."/>
            <person name="Kim D."/>
            <person name="Kim S."/>
            <person name="Ryu S."/>
            <person name="Song J.Y."/>
            <person name="Lee S.K."/>
        </authorList>
    </citation>
    <scope>NUCLEOTIDE SEQUENCE [LARGE SCALE GENOMIC DNA]</scope>
    <source>
        <tissue evidence="2">Muscle</tissue>
    </source>
</reference>
<dbReference type="AlphaFoldDB" id="A0A4Z2G590"/>
<gene>
    <name evidence="2" type="ORF">EYF80_041086</name>
</gene>
<comment type="caution">
    <text evidence="2">The sequence shown here is derived from an EMBL/GenBank/DDBJ whole genome shotgun (WGS) entry which is preliminary data.</text>
</comment>
<evidence type="ECO:0000256" key="1">
    <source>
        <dbReference type="SAM" id="MobiDB-lite"/>
    </source>
</evidence>
<name>A0A4Z2G590_9TELE</name>